<dbReference type="AlphaFoldDB" id="A0A4R4Z860"/>
<reference evidence="1 2" key="1">
    <citation type="submission" date="2019-03" db="EMBL/GenBank/DDBJ databases">
        <title>Draft genome sequences of novel Actinobacteria.</title>
        <authorList>
            <person name="Sahin N."/>
            <person name="Ay H."/>
            <person name="Saygin H."/>
        </authorList>
    </citation>
    <scope>NUCLEOTIDE SEQUENCE [LARGE SCALE GENOMIC DNA]</scope>
    <source>
        <strain evidence="1 2">JCM 13523</strain>
    </source>
</reference>
<dbReference type="OrthoDB" id="3535759at2"/>
<evidence type="ECO:0000313" key="2">
    <source>
        <dbReference type="Proteomes" id="UP000295124"/>
    </source>
</evidence>
<evidence type="ECO:0000313" key="1">
    <source>
        <dbReference type="EMBL" id="TDD53850.1"/>
    </source>
</evidence>
<organism evidence="1 2">
    <name type="scientific">Kribbella antibiotica</name>
    <dbReference type="NCBI Taxonomy" id="190195"/>
    <lineage>
        <taxon>Bacteria</taxon>
        <taxon>Bacillati</taxon>
        <taxon>Actinomycetota</taxon>
        <taxon>Actinomycetes</taxon>
        <taxon>Propionibacteriales</taxon>
        <taxon>Kribbellaceae</taxon>
        <taxon>Kribbella</taxon>
    </lineage>
</organism>
<keyword evidence="2" id="KW-1185">Reference proteome</keyword>
<dbReference type="Proteomes" id="UP000295124">
    <property type="component" value="Unassembled WGS sequence"/>
</dbReference>
<comment type="caution">
    <text evidence="1">The sequence shown here is derived from an EMBL/GenBank/DDBJ whole genome shotgun (WGS) entry which is preliminary data.</text>
</comment>
<name>A0A4R4Z860_9ACTN</name>
<protein>
    <submittedName>
        <fullName evidence="1">Uncharacterized protein</fullName>
    </submittedName>
</protein>
<gene>
    <name evidence="1" type="ORF">E1263_27540</name>
</gene>
<dbReference type="EMBL" id="SMKX01000097">
    <property type="protein sequence ID" value="TDD53850.1"/>
    <property type="molecule type" value="Genomic_DNA"/>
</dbReference>
<sequence>MNDDDFPLPAITDPYVVCWRDLDPITIAEELDRLKEWVTWATTRYNLDHKVIPPCWPEHGACVEELSALRTVWEHCYQDDSAPTDPVAFHRDLTLAVRRLRDWTSVLGCSRINHRPEQRT</sequence>
<accession>A0A4R4Z860</accession>
<dbReference type="RefSeq" id="WP_132172470.1">
    <property type="nucleotide sequence ID" value="NZ_SMKX01000097.1"/>
</dbReference>
<proteinExistence type="predicted"/>